<dbReference type="AlphaFoldDB" id="X2LJH1"/>
<dbReference type="SUPFAM" id="SSF46689">
    <property type="entry name" value="Homeodomain-like"/>
    <property type="match status" value="2"/>
</dbReference>
<dbReference type="EMBL" id="KF796600">
    <property type="protein sequence ID" value="AHN97811.1"/>
    <property type="molecule type" value="Genomic_DNA"/>
</dbReference>
<dbReference type="InterPro" id="IPR050204">
    <property type="entry name" value="AraC_XylS_family_regulators"/>
</dbReference>
<evidence type="ECO:0000256" key="1">
    <source>
        <dbReference type="ARBA" id="ARBA00023015"/>
    </source>
</evidence>
<dbReference type="PANTHER" id="PTHR46796">
    <property type="entry name" value="HTH-TYPE TRANSCRIPTIONAL ACTIVATOR RHAS-RELATED"/>
    <property type="match status" value="1"/>
</dbReference>
<dbReference type="InterPro" id="IPR009057">
    <property type="entry name" value="Homeodomain-like_sf"/>
</dbReference>
<proteinExistence type="predicted"/>
<dbReference type="GO" id="GO:0003700">
    <property type="term" value="F:DNA-binding transcription factor activity"/>
    <property type="evidence" value="ECO:0007669"/>
    <property type="project" value="InterPro"/>
</dbReference>
<dbReference type="InterPro" id="IPR018060">
    <property type="entry name" value="HTH_AraC"/>
</dbReference>
<dbReference type="Gene3D" id="1.10.10.60">
    <property type="entry name" value="Homeodomain-like"/>
    <property type="match status" value="1"/>
</dbReference>
<evidence type="ECO:0000259" key="4">
    <source>
        <dbReference type="PROSITE" id="PS01124"/>
    </source>
</evidence>
<keyword evidence="3" id="KW-0804">Transcription</keyword>
<accession>X2LJH1</accession>
<protein>
    <submittedName>
        <fullName evidence="5">Transcriptional regulator</fullName>
    </submittedName>
</protein>
<sequence>MTDAPKLYLWGARTLFLGRALGLSAHRNAVAVLCAGISAPFEVARDPAEPDAGYLSCRTALIPPNTLHHLRCGDQAMAFLYVDARSDDYRRLAASMQTGHERFGADLADERAYLAVLIALQGGAPWREARNELAAALSLGAPAQGDARIAAALQDLRAHPDDTHALDQVARKANLSPSRFLHLFKAATGVPFGRCRMRMRMGAAVRSMAAGKSLTEAALAAGFASSSHFSAAFRRCSGCRPQSLSPGG</sequence>
<evidence type="ECO:0000256" key="3">
    <source>
        <dbReference type="ARBA" id="ARBA00023163"/>
    </source>
</evidence>
<organism evidence="5">
    <name type="scientific">uncultured bacterium lac84</name>
    <dbReference type="NCBI Taxonomy" id="1447248"/>
    <lineage>
        <taxon>Bacteria</taxon>
        <taxon>environmental samples</taxon>
    </lineage>
</organism>
<evidence type="ECO:0000313" key="5">
    <source>
        <dbReference type="EMBL" id="AHN97811.1"/>
    </source>
</evidence>
<reference evidence="5" key="1">
    <citation type="submission" date="2013-10" db="EMBL/GenBank/DDBJ databases">
        <title>Functional metagenomics reveals novel beta-galactosidases not predictable from gene sequences.</title>
        <authorList>
            <person name="Cheng J."/>
            <person name="Engel K."/>
            <person name="Romantsov T."/>
            <person name="Neufeld J.D."/>
            <person name="Rose D.R."/>
            <person name="Charles T.C."/>
        </authorList>
    </citation>
    <scope>NUCLEOTIDE SEQUENCE</scope>
</reference>
<evidence type="ECO:0000256" key="2">
    <source>
        <dbReference type="ARBA" id="ARBA00023125"/>
    </source>
</evidence>
<dbReference type="Pfam" id="PF12833">
    <property type="entry name" value="HTH_18"/>
    <property type="match status" value="1"/>
</dbReference>
<feature type="domain" description="HTH araC/xylS-type" evidence="4">
    <location>
        <begin position="150"/>
        <end position="247"/>
    </location>
</feature>
<dbReference type="SMART" id="SM00342">
    <property type="entry name" value="HTH_ARAC"/>
    <property type="match status" value="1"/>
</dbReference>
<dbReference type="PROSITE" id="PS01124">
    <property type="entry name" value="HTH_ARAC_FAMILY_2"/>
    <property type="match status" value="1"/>
</dbReference>
<dbReference type="PANTHER" id="PTHR46796:SF2">
    <property type="entry name" value="TRANSCRIPTIONAL REGULATORY PROTEIN"/>
    <property type="match status" value="1"/>
</dbReference>
<keyword evidence="2" id="KW-0238">DNA-binding</keyword>
<name>X2LJH1_9BACT</name>
<keyword evidence="1" id="KW-0805">Transcription regulation</keyword>
<dbReference type="GO" id="GO:0043565">
    <property type="term" value="F:sequence-specific DNA binding"/>
    <property type="evidence" value="ECO:0007669"/>
    <property type="project" value="InterPro"/>
</dbReference>